<dbReference type="PANTHER" id="PTHR38731">
    <property type="entry name" value="LIPL45-RELATED LIPOPROTEIN-RELATED"/>
    <property type="match status" value="1"/>
</dbReference>
<feature type="region of interest" description="Disordered" evidence="1">
    <location>
        <begin position="371"/>
        <end position="394"/>
    </location>
</feature>
<gene>
    <name evidence="4" type="ORF">A2Y99_01830</name>
</gene>
<feature type="transmembrane region" description="Helical" evidence="2">
    <location>
        <begin position="12"/>
        <end position="31"/>
    </location>
</feature>
<reference evidence="4 5" key="1">
    <citation type="journal article" date="2016" name="Nat. Commun.">
        <title>Thousands of microbial genomes shed light on interconnected biogeochemical processes in an aquifer system.</title>
        <authorList>
            <person name="Anantharaman K."/>
            <person name="Brown C.T."/>
            <person name="Hug L.A."/>
            <person name="Sharon I."/>
            <person name="Castelle C.J."/>
            <person name="Probst A.J."/>
            <person name="Thomas B.C."/>
            <person name="Singh A."/>
            <person name="Wilkins M.J."/>
            <person name="Karaoz U."/>
            <person name="Brodie E.L."/>
            <person name="Williams K.H."/>
            <person name="Hubbard S.S."/>
            <person name="Banfield J.F."/>
        </authorList>
    </citation>
    <scope>NUCLEOTIDE SEQUENCE [LARGE SCALE GENOMIC DNA]</scope>
</reference>
<proteinExistence type="predicted"/>
<feature type="compositionally biased region" description="Polar residues" evidence="1">
    <location>
        <begin position="375"/>
        <end position="387"/>
    </location>
</feature>
<comment type="caution">
    <text evidence="4">The sequence shown here is derived from an EMBL/GenBank/DDBJ whole genome shotgun (WGS) entry which is preliminary data.</text>
</comment>
<feature type="domain" description="FecR protein" evidence="3">
    <location>
        <begin position="98"/>
        <end position="191"/>
    </location>
</feature>
<name>A0A1F5YK60_9BACT</name>
<dbReference type="EMBL" id="MFIY01000002">
    <property type="protein sequence ID" value="OGG00599.1"/>
    <property type="molecule type" value="Genomic_DNA"/>
</dbReference>
<protein>
    <recommendedName>
        <fullName evidence="3">FecR protein domain-containing protein</fullName>
    </recommendedName>
</protein>
<evidence type="ECO:0000256" key="2">
    <source>
        <dbReference type="SAM" id="Phobius"/>
    </source>
</evidence>
<organism evidence="4 5">
    <name type="scientific">Candidatus Gottesmanbacteria bacterium RBG_13_37_7</name>
    <dbReference type="NCBI Taxonomy" id="1798369"/>
    <lineage>
        <taxon>Bacteria</taxon>
        <taxon>Candidatus Gottesmaniibacteriota</taxon>
    </lineage>
</organism>
<dbReference type="InterPro" id="IPR006860">
    <property type="entry name" value="FecR"/>
</dbReference>
<evidence type="ECO:0000313" key="5">
    <source>
        <dbReference type="Proteomes" id="UP000178230"/>
    </source>
</evidence>
<accession>A0A1F5YK60</accession>
<dbReference type="PANTHER" id="PTHR38731:SF1">
    <property type="entry name" value="FECR PROTEIN DOMAIN-CONTAINING PROTEIN"/>
    <property type="match status" value="1"/>
</dbReference>
<dbReference type="Proteomes" id="UP000178230">
    <property type="component" value="Unassembled WGS sequence"/>
</dbReference>
<evidence type="ECO:0000259" key="3">
    <source>
        <dbReference type="Pfam" id="PF04773"/>
    </source>
</evidence>
<keyword evidence="2" id="KW-0472">Membrane</keyword>
<dbReference type="Pfam" id="PF04773">
    <property type="entry name" value="FecR"/>
    <property type="match status" value="1"/>
</dbReference>
<dbReference type="AlphaFoldDB" id="A0A1F5YK60"/>
<evidence type="ECO:0000256" key="1">
    <source>
        <dbReference type="SAM" id="MobiDB-lite"/>
    </source>
</evidence>
<keyword evidence="2" id="KW-0812">Transmembrane</keyword>
<keyword evidence="2" id="KW-1133">Transmembrane helix</keyword>
<dbReference type="Gene3D" id="2.60.120.1440">
    <property type="match status" value="1"/>
</dbReference>
<evidence type="ECO:0000313" key="4">
    <source>
        <dbReference type="EMBL" id="OGG00599.1"/>
    </source>
</evidence>
<sequence>MNDKNDKKYKKLFILVSIFFIALLGFTIGLLNNRFSYKNQIASLTGIVSQYITNLNTEDKYQLKGIVALKEGTVEVKSNFPIYLPVAKGTTVSEGNYIKTGPESRTVIEFDDGSAIRLGENSEVRLSNLGDELILLTQYEGSVYHRVQKGNVIYNVKSLNTLATAMGTQFTVATDVIEKKTDVIVFENQVEVSIKGEENPKQRLLSGEKTSIALETKTVDVLPQTEEDKNTDFVKWNKELNENIKPEKSENISPKVIPTTKVVIEPTTAINGKVYLSGNIDNDKVNLGWTLTGTAPYGYKLLHSAKPEPVFPLREGDQMQYFSSSETKSYSWEDLAKGMTHHFRIGIYDGIGNIISYSNNVSITIPAEEKKQEPTKTTLPTSKTIAPTSKSTTEKTTAATATEISVSAVSNETGKAVVEWTVNGSVQSGFKICAGKNINPSYPLDNCVFQSPEIRRYIFELPSGETYHIRAGIYVGGETKISTYSNDIEVKVK</sequence>